<protein>
    <submittedName>
        <fullName evidence="1">Uncharacterized protein</fullName>
    </submittedName>
</protein>
<organism evidence="1 2">
    <name type="scientific">Stentor coeruleus</name>
    <dbReference type="NCBI Taxonomy" id="5963"/>
    <lineage>
        <taxon>Eukaryota</taxon>
        <taxon>Sar</taxon>
        <taxon>Alveolata</taxon>
        <taxon>Ciliophora</taxon>
        <taxon>Postciliodesmatophora</taxon>
        <taxon>Heterotrichea</taxon>
        <taxon>Heterotrichida</taxon>
        <taxon>Stentoridae</taxon>
        <taxon>Stentor</taxon>
    </lineage>
</organism>
<comment type="caution">
    <text evidence="1">The sequence shown here is derived from an EMBL/GenBank/DDBJ whole genome shotgun (WGS) entry which is preliminary data.</text>
</comment>
<gene>
    <name evidence="1" type="ORF">SteCoe_10269</name>
</gene>
<dbReference type="Proteomes" id="UP000187209">
    <property type="component" value="Unassembled WGS sequence"/>
</dbReference>
<dbReference type="SUPFAM" id="SSF56219">
    <property type="entry name" value="DNase I-like"/>
    <property type="match status" value="1"/>
</dbReference>
<dbReference type="InterPro" id="IPR036691">
    <property type="entry name" value="Endo/exonu/phosph_ase_sf"/>
</dbReference>
<proteinExistence type="predicted"/>
<accession>A0A1R2CFY8</accession>
<evidence type="ECO:0000313" key="1">
    <source>
        <dbReference type="EMBL" id="OMJ87939.1"/>
    </source>
</evidence>
<sequence>MEIPIPNVEKFKVHREYRENSTYTLMNHRMMMYPNTANDIDLMYHLSQPYFNELQKYISTKKPDLITLQGVLIGHDAFISIPGYESIFFCGKKRTTGYVTLWNPSKLTLISQIFIDLFTKNKKIEQKDTKCALAIQLETLEGNKLTIINGETNSDDDICNLQIYIIMHNILPLAESSFGVLICGFYHRGVELMSNKQSFKLSREFKDTLKKLVFKRKQFLIEAFFEDELSQGKTLSALSNLNIDISNDIHVLSTCKISIRIREKIEIENTLRANGVYNKNRGCLENENIQVMLLIEISLCSF</sequence>
<name>A0A1R2CFY8_9CILI</name>
<reference evidence="1 2" key="1">
    <citation type="submission" date="2016-11" db="EMBL/GenBank/DDBJ databases">
        <title>The macronuclear genome of Stentor coeruleus: a giant cell with tiny introns.</title>
        <authorList>
            <person name="Slabodnick M."/>
            <person name="Ruby J.G."/>
            <person name="Reiff S.B."/>
            <person name="Swart E.C."/>
            <person name="Gosai S."/>
            <person name="Prabakaran S."/>
            <person name="Witkowska E."/>
            <person name="Larue G.E."/>
            <person name="Fisher S."/>
            <person name="Freeman R.M."/>
            <person name="Gunawardena J."/>
            <person name="Chu W."/>
            <person name="Stover N.A."/>
            <person name="Gregory B.D."/>
            <person name="Nowacki M."/>
            <person name="Derisi J."/>
            <person name="Roy S.W."/>
            <person name="Marshall W.F."/>
            <person name="Sood P."/>
        </authorList>
    </citation>
    <scope>NUCLEOTIDE SEQUENCE [LARGE SCALE GENOMIC DNA]</scope>
    <source>
        <strain evidence="1">WM001</strain>
    </source>
</reference>
<keyword evidence="2" id="KW-1185">Reference proteome</keyword>
<evidence type="ECO:0000313" key="2">
    <source>
        <dbReference type="Proteomes" id="UP000187209"/>
    </source>
</evidence>
<dbReference type="EMBL" id="MPUH01000164">
    <property type="protein sequence ID" value="OMJ87939.1"/>
    <property type="molecule type" value="Genomic_DNA"/>
</dbReference>
<dbReference type="AlphaFoldDB" id="A0A1R2CFY8"/>